<evidence type="ECO:0000313" key="3">
    <source>
        <dbReference type="Proteomes" id="UP001159428"/>
    </source>
</evidence>
<name>A0AAU9WML5_9CNID</name>
<organism evidence="2 3">
    <name type="scientific">Pocillopora meandrina</name>
    <dbReference type="NCBI Taxonomy" id="46732"/>
    <lineage>
        <taxon>Eukaryota</taxon>
        <taxon>Metazoa</taxon>
        <taxon>Cnidaria</taxon>
        <taxon>Anthozoa</taxon>
        <taxon>Hexacorallia</taxon>
        <taxon>Scleractinia</taxon>
        <taxon>Astrocoeniina</taxon>
        <taxon>Pocilloporidae</taxon>
        <taxon>Pocillopora</taxon>
    </lineage>
</organism>
<gene>
    <name evidence="2" type="ORF">PMEA_00008268</name>
</gene>
<accession>A0AAU9WML5</accession>
<dbReference type="PANTHER" id="PTHR14241:SF32">
    <property type="entry name" value="VWFA DOMAIN-CONTAINING PROTEIN-RELATED"/>
    <property type="match status" value="1"/>
</dbReference>
<dbReference type="InterPro" id="IPR027417">
    <property type="entry name" value="P-loop_NTPase"/>
</dbReference>
<evidence type="ECO:0008006" key="4">
    <source>
        <dbReference type="Google" id="ProtNLM"/>
    </source>
</evidence>
<protein>
    <recommendedName>
        <fullName evidence="4">G domain-containing protein</fullName>
    </recommendedName>
</protein>
<evidence type="ECO:0000256" key="1">
    <source>
        <dbReference type="SAM" id="MobiDB-lite"/>
    </source>
</evidence>
<dbReference type="SUPFAM" id="SSF52540">
    <property type="entry name" value="P-loop containing nucleoside triphosphate hydrolases"/>
    <property type="match status" value="1"/>
</dbReference>
<sequence length="313" mass="35619">MELLEGEISLLRREVLDYNIGKYETFHDALEGEMEGCFINIVFFGMRGSGKSALINSIHKALDLNEEPAIIETTGKDGTKTLETFVLPGIPVKLYDTRGFFAMDITEEGELFRILFGIHRPGEDLCRDHVSAQLAVAAGPAACRLEKRPLVEQMHVVFWVIQGVDIRFEEGKYKEIIKFVQEQLQSARITVFTVITFDDEIQKRPNADDERERLTNKAIEVTGGDKRKVFFIANPARGQDLDPLYKKRVLEMLEQALKCGERSIRTRQTDRESSKKQARNSKSEVDGLRFPVPVENDDESPLTALTYKHSYDS</sequence>
<dbReference type="PANTHER" id="PTHR14241">
    <property type="entry name" value="INTERFERON-INDUCED PROTEIN 44"/>
    <property type="match status" value="1"/>
</dbReference>
<proteinExistence type="predicted"/>
<dbReference type="Proteomes" id="UP001159428">
    <property type="component" value="Unassembled WGS sequence"/>
</dbReference>
<dbReference type="AlphaFoldDB" id="A0AAU9WML5"/>
<dbReference type="EMBL" id="CALNXJ010000017">
    <property type="protein sequence ID" value="CAH3119381.1"/>
    <property type="molecule type" value="Genomic_DNA"/>
</dbReference>
<feature type="region of interest" description="Disordered" evidence="1">
    <location>
        <begin position="264"/>
        <end position="313"/>
    </location>
</feature>
<feature type="compositionally biased region" description="Basic and acidic residues" evidence="1">
    <location>
        <begin position="264"/>
        <end position="287"/>
    </location>
</feature>
<dbReference type="Gene3D" id="3.40.50.300">
    <property type="entry name" value="P-loop containing nucleotide triphosphate hydrolases"/>
    <property type="match status" value="1"/>
</dbReference>
<keyword evidence="3" id="KW-1185">Reference proteome</keyword>
<evidence type="ECO:0000313" key="2">
    <source>
        <dbReference type="EMBL" id="CAH3119381.1"/>
    </source>
</evidence>
<reference evidence="2 3" key="1">
    <citation type="submission" date="2022-05" db="EMBL/GenBank/DDBJ databases">
        <authorList>
            <consortium name="Genoscope - CEA"/>
            <person name="William W."/>
        </authorList>
    </citation>
    <scope>NUCLEOTIDE SEQUENCE [LARGE SCALE GENOMIC DNA]</scope>
</reference>
<comment type="caution">
    <text evidence="2">The sequence shown here is derived from an EMBL/GenBank/DDBJ whole genome shotgun (WGS) entry which is preliminary data.</text>
</comment>